<reference evidence="3 4" key="1">
    <citation type="submission" date="2017-03" db="EMBL/GenBank/DDBJ databases">
        <title>WGS assembly of Porphyra umbilicalis.</title>
        <authorList>
            <person name="Brawley S.H."/>
            <person name="Blouin N.A."/>
            <person name="Ficko-Blean E."/>
            <person name="Wheeler G.L."/>
            <person name="Lohr M."/>
            <person name="Goodson H.V."/>
            <person name="Jenkins J.W."/>
            <person name="Blaby-Haas C.E."/>
            <person name="Helliwell K.E."/>
            <person name="Chan C."/>
            <person name="Marriage T."/>
            <person name="Bhattacharya D."/>
            <person name="Klein A.S."/>
            <person name="Badis Y."/>
            <person name="Brodie J."/>
            <person name="Cao Y."/>
            <person name="Collen J."/>
            <person name="Dittami S.M."/>
            <person name="Gachon C.M."/>
            <person name="Green B.R."/>
            <person name="Karpowicz S."/>
            <person name="Kim J.W."/>
            <person name="Kudahl U."/>
            <person name="Lin S."/>
            <person name="Michel G."/>
            <person name="Mittag M."/>
            <person name="Olson B.J."/>
            <person name="Pangilinan J."/>
            <person name="Peng Y."/>
            <person name="Qiu H."/>
            <person name="Shu S."/>
            <person name="Singer J.T."/>
            <person name="Smith A.G."/>
            <person name="Sprecher B.N."/>
            <person name="Wagner V."/>
            <person name="Wang W."/>
            <person name="Wang Z.-Y."/>
            <person name="Yan J."/>
            <person name="Yarish C."/>
            <person name="Zoeuner-Riek S."/>
            <person name="Zhuang Y."/>
            <person name="Zou Y."/>
            <person name="Lindquist E.A."/>
            <person name="Grimwood J."/>
            <person name="Barry K."/>
            <person name="Rokhsar D.S."/>
            <person name="Schmutz J."/>
            <person name="Stiller J.W."/>
            <person name="Grossman A.R."/>
            <person name="Prochnik S.E."/>
        </authorList>
    </citation>
    <scope>NUCLEOTIDE SEQUENCE [LARGE SCALE GENOMIC DNA]</scope>
    <source>
        <strain evidence="3">4086291</strain>
    </source>
</reference>
<organism evidence="3 4">
    <name type="scientific">Porphyra umbilicalis</name>
    <name type="common">Purple laver</name>
    <name type="synonym">Red alga</name>
    <dbReference type="NCBI Taxonomy" id="2786"/>
    <lineage>
        <taxon>Eukaryota</taxon>
        <taxon>Rhodophyta</taxon>
        <taxon>Bangiophyceae</taxon>
        <taxon>Bangiales</taxon>
        <taxon>Bangiaceae</taxon>
        <taxon>Porphyra</taxon>
    </lineage>
</organism>
<evidence type="ECO:0000256" key="1">
    <source>
        <dbReference type="SAM" id="MobiDB-lite"/>
    </source>
</evidence>
<dbReference type="Proteomes" id="UP000218209">
    <property type="component" value="Unassembled WGS sequence"/>
</dbReference>
<dbReference type="CDD" id="cd04370">
    <property type="entry name" value="BAH"/>
    <property type="match status" value="1"/>
</dbReference>
<dbReference type="OrthoDB" id="66189at2759"/>
<gene>
    <name evidence="3" type="ORF">BU14_0577s0002</name>
</gene>
<sequence>MASRPAAEEPQTDLLVPEAAPATSYTFLGPSKLENEIPTYSVLKAGGTIYTVGDNVLVNCGDFENPWVAKILLFYRDPSGNMVYVSYWYYKRQDIPSGVKNRPPGKEKTAGELYFSTHLDENKVQTLMGTCKVFNRPLWLEQGSKKAPLHHHFCTKVYDLQAQLVDDAEKYHYAADSESEDEGDVDDSGDDDDDDDDE</sequence>
<proteinExistence type="predicted"/>
<feature type="region of interest" description="Disordered" evidence="1">
    <location>
        <begin position="171"/>
        <end position="198"/>
    </location>
</feature>
<dbReference type="PROSITE" id="PS51038">
    <property type="entry name" value="BAH"/>
    <property type="match status" value="1"/>
</dbReference>
<dbReference type="EMBL" id="KV919157">
    <property type="protein sequence ID" value="OSX71202.1"/>
    <property type="molecule type" value="Genomic_DNA"/>
</dbReference>
<dbReference type="GO" id="GO:0003682">
    <property type="term" value="F:chromatin binding"/>
    <property type="evidence" value="ECO:0007669"/>
    <property type="project" value="InterPro"/>
</dbReference>
<name>A0A1X6NRJ6_PORUM</name>
<feature type="domain" description="BAH" evidence="2">
    <location>
        <begin position="48"/>
        <end position="169"/>
    </location>
</feature>
<accession>A0A1X6NRJ6</accession>
<keyword evidence="4" id="KW-1185">Reference proteome</keyword>
<evidence type="ECO:0000313" key="4">
    <source>
        <dbReference type="Proteomes" id="UP000218209"/>
    </source>
</evidence>
<evidence type="ECO:0000313" key="3">
    <source>
        <dbReference type="EMBL" id="OSX71202.1"/>
    </source>
</evidence>
<evidence type="ECO:0000259" key="2">
    <source>
        <dbReference type="PROSITE" id="PS51038"/>
    </source>
</evidence>
<dbReference type="Gene3D" id="2.30.30.490">
    <property type="match status" value="1"/>
</dbReference>
<dbReference type="InterPro" id="IPR043151">
    <property type="entry name" value="BAH_sf"/>
</dbReference>
<feature type="compositionally biased region" description="Acidic residues" evidence="1">
    <location>
        <begin position="177"/>
        <end position="198"/>
    </location>
</feature>
<protein>
    <recommendedName>
        <fullName evidence="2">BAH domain-containing protein</fullName>
    </recommendedName>
</protein>
<dbReference type="Pfam" id="PF01426">
    <property type="entry name" value="BAH"/>
    <property type="match status" value="1"/>
</dbReference>
<dbReference type="InterPro" id="IPR001025">
    <property type="entry name" value="BAH_dom"/>
</dbReference>
<dbReference type="AlphaFoldDB" id="A0A1X6NRJ6"/>